<organism evidence="4 5">
    <name type="scientific">Biostraticola tofi</name>
    <dbReference type="NCBI Taxonomy" id="466109"/>
    <lineage>
        <taxon>Bacteria</taxon>
        <taxon>Pseudomonadati</taxon>
        <taxon>Pseudomonadota</taxon>
        <taxon>Gammaproteobacteria</taxon>
        <taxon>Enterobacterales</taxon>
        <taxon>Bruguierivoracaceae</taxon>
        <taxon>Biostraticola</taxon>
    </lineage>
</organism>
<dbReference type="SUPFAM" id="SSF51735">
    <property type="entry name" value="NAD(P)-binding Rossmann-fold domains"/>
    <property type="match status" value="1"/>
</dbReference>
<gene>
    <name evidence="4" type="ORF">EDC52_104231</name>
</gene>
<dbReference type="EMBL" id="SMCR01000004">
    <property type="protein sequence ID" value="TCV96791.1"/>
    <property type="molecule type" value="Genomic_DNA"/>
</dbReference>
<dbReference type="OrthoDB" id="9798669at2"/>
<dbReference type="InterPro" id="IPR051164">
    <property type="entry name" value="NmrA-like_oxidored"/>
</dbReference>
<dbReference type="Pfam" id="PF05368">
    <property type="entry name" value="NmrA"/>
    <property type="match status" value="1"/>
</dbReference>
<protein>
    <submittedName>
        <fullName evidence="4">Uncharacterized protein YbjT (DUF2867 family)</fullName>
    </submittedName>
</protein>
<dbReference type="RefSeq" id="WP_131865363.1">
    <property type="nucleotide sequence ID" value="NZ_SMCR01000004.1"/>
</dbReference>
<dbReference type="CDD" id="cd05251">
    <property type="entry name" value="NmrA_like_SDR_a"/>
    <property type="match status" value="1"/>
</dbReference>
<evidence type="ECO:0000313" key="5">
    <source>
        <dbReference type="Proteomes" id="UP000295719"/>
    </source>
</evidence>
<dbReference type="InterPro" id="IPR008030">
    <property type="entry name" value="NmrA-like"/>
</dbReference>
<dbReference type="PANTHER" id="PTHR42748">
    <property type="entry name" value="NITROGEN METABOLITE REPRESSION PROTEIN NMRA FAMILY MEMBER"/>
    <property type="match status" value="1"/>
</dbReference>
<evidence type="ECO:0000313" key="4">
    <source>
        <dbReference type="EMBL" id="TCV96791.1"/>
    </source>
</evidence>
<dbReference type="AlphaFoldDB" id="A0A4R3YVV4"/>
<comment type="caution">
    <text evidence="4">The sequence shown here is derived from an EMBL/GenBank/DDBJ whole genome shotgun (WGS) entry which is preliminary data.</text>
</comment>
<evidence type="ECO:0000256" key="1">
    <source>
        <dbReference type="ARBA" id="ARBA00006328"/>
    </source>
</evidence>
<comment type="similarity">
    <text evidence="1">Belongs to the NmrA-type oxidoreductase family.</text>
</comment>
<dbReference type="Gene3D" id="3.90.25.10">
    <property type="entry name" value="UDP-galactose 4-epimerase, domain 1"/>
    <property type="match status" value="1"/>
</dbReference>
<accession>A0A4R3YVV4</accession>
<reference evidence="4 5" key="1">
    <citation type="submission" date="2019-03" db="EMBL/GenBank/DDBJ databases">
        <title>Genomic Encyclopedia of Type Strains, Phase IV (KMG-IV): sequencing the most valuable type-strain genomes for metagenomic binning, comparative biology and taxonomic classification.</title>
        <authorList>
            <person name="Goeker M."/>
        </authorList>
    </citation>
    <scope>NUCLEOTIDE SEQUENCE [LARGE SCALE GENOMIC DNA]</scope>
    <source>
        <strain evidence="4 5">DSM 19580</strain>
    </source>
</reference>
<evidence type="ECO:0000259" key="3">
    <source>
        <dbReference type="Pfam" id="PF05368"/>
    </source>
</evidence>
<keyword evidence="2" id="KW-0521">NADP</keyword>
<dbReference type="Gene3D" id="3.40.50.720">
    <property type="entry name" value="NAD(P)-binding Rossmann-like Domain"/>
    <property type="match status" value="1"/>
</dbReference>
<name>A0A4R3YVV4_9GAMM</name>
<dbReference type="PANTHER" id="PTHR42748:SF7">
    <property type="entry name" value="NMRA LIKE REDOX SENSOR 1-RELATED"/>
    <property type="match status" value="1"/>
</dbReference>
<keyword evidence="5" id="KW-1185">Reference proteome</keyword>
<dbReference type="Proteomes" id="UP000295719">
    <property type="component" value="Unassembled WGS sequence"/>
</dbReference>
<evidence type="ECO:0000256" key="2">
    <source>
        <dbReference type="ARBA" id="ARBA00022857"/>
    </source>
</evidence>
<proteinExistence type="inferred from homology"/>
<sequence length="297" mass="32698">MNDIQRTIFVLGATGHQGGAVVRELLKAGWCIRALVRNPRSAASAVLTEQGVDLITGSFADTEVVGQAMQGAYGVFSMLPGSLPQAEEVRLGKMIACLAAANRIEHLVYSSGASVGDKPTGIARFDAKPQIEAYIRQLSVNSTIIRPMIFMEMLVRPGYGLEEGQYRFFLRPNQAMQLIAVDDIGKFVASVFADKKRYAGKTLKIASDTVTGRELETLFSEAAGHPIKYQRYTDEFLAASPELAHMAESLEAGPLSDHVDLRLMRQINPQIISFRSWLAAEGYQAFEEAIGRRRWAR</sequence>
<feature type="domain" description="NmrA-like" evidence="3">
    <location>
        <begin position="6"/>
        <end position="247"/>
    </location>
</feature>
<dbReference type="InterPro" id="IPR036291">
    <property type="entry name" value="NAD(P)-bd_dom_sf"/>
</dbReference>